<dbReference type="GO" id="GO:0005506">
    <property type="term" value="F:iron ion binding"/>
    <property type="evidence" value="ECO:0007669"/>
    <property type="project" value="InterPro"/>
</dbReference>
<dbReference type="GeneID" id="103505369"/>
<dbReference type="GO" id="GO:0016712">
    <property type="term" value="F:oxidoreductase activity, acting on paired donors, with incorporation or reduction of molecular oxygen, reduced flavin or flavoprotein as one donor, and incorporation of one atom of oxygen"/>
    <property type="evidence" value="ECO:0007669"/>
    <property type="project" value="TreeGrafter"/>
</dbReference>
<dbReference type="RefSeq" id="XP_026676509.1">
    <property type="nucleotide sequence ID" value="XM_026820708.1"/>
</dbReference>
<dbReference type="PANTHER" id="PTHR24300">
    <property type="entry name" value="CYTOCHROME P450 508A4-RELATED"/>
    <property type="match status" value="1"/>
</dbReference>
<dbReference type="InterPro" id="IPR036396">
    <property type="entry name" value="Cyt_P450_sf"/>
</dbReference>
<dbReference type="GO" id="GO:0006082">
    <property type="term" value="P:organic acid metabolic process"/>
    <property type="evidence" value="ECO:0007669"/>
    <property type="project" value="TreeGrafter"/>
</dbReference>
<sequence length="554" mass="63793">MPSIDLHFTQQEWLTKYGGVVGIMMGPRPGLFIQGAPYVQDALKKPEFQGRPETHDFKERSYGKIMGIFTGNGAQWQVSRKFTVRFIKGVKNFEDILQLEMDELTSRIKSGQSYQIDDLFKESTVNIIWTILSGMRCTVADQRIKSLLDNLTNSFRSGRPGSPLSSIFNIIPPLSRFDEGKRIQRKATHMLRGFFKVSFNSFLHRLRLLWEKVALFFFNDFSPLCFCLVLASWLPLTIGAYILRKSDPRNRKGHRCFAGPILYLGQACQLWVPASWLNLGKKLWRRTCAGDFIAVNVMFLYVSTLFQKYSVHRDPNNPDLQTKAMAGFTTSPPFMIELIIFQVHGVQQENLIIVSMDIFSAGYETLSSSMAFAVLYMILYPAIQTKLHQELDEHLGSRRPTLDDKHHLHYVQAIIHEVFRINTIAPITVPHCCMENTTFYDYFIPKDTMIFISLWSLFHDEKNFEEPSKFKPERFLSPEGKFDKSNPNAINFGIGRRSCAGDFVAQNVMFLYVTTFFQKYSVHRDPNNPDLSTKAMSGFTTAPQPFKAIIRERY</sequence>
<keyword evidence="7" id="KW-1133">Transmembrane helix</keyword>
<dbReference type="PRINTS" id="PR00463">
    <property type="entry name" value="EP450I"/>
</dbReference>
<feature type="transmembrane region" description="Helical" evidence="7">
    <location>
        <begin position="365"/>
        <end position="383"/>
    </location>
</feature>
<evidence type="ECO:0000313" key="9">
    <source>
        <dbReference type="RefSeq" id="XP_026676509.1"/>
    </source>
</evidence>
<keyword evidence="6" id="KW-0560">Oxidoreductase</keyword>
<dbReference type="Gene3D" id="1.10.630.10">
    <property type="entry name" value="Cytochrome P450"/>
    <property type="match status" value="2"/>
</dbReference>
<dbReference type="PROSITE" id="PS00086">
    <property type="entry name" value="CYTOCHROME_P450"/>
    <property type="match status" value="1"/>
</dbReference>
<evidence type="ECO:0000256" key="2">
    <source>
        <dbReference type="ARBA" id="ARBA00022723"/>
    </source>
</evidence>
<evidence type="ECO:0000313" key="8">
    <source>
        <dbReference type="Proteomes" id="UP000079169"/>
    </source>
</evidence>
<dbReference type="PRINTS" id="PR00385">
    <property type="entry name" value="P450"/>
</dbReference>
<evidence type="ECO:0000256" key="1">
    <source>
        <dbReference type="ARBA" id="ARBA00010617"/>
    </source>
</evidence>
<dbReference type="InterPro" id="IPR002401">
    <property type="entry name" value="Cyt_P450_E_grp-I"/>
</dbReference>
<dbReference type="Pfam" id="PF00067">
    <property type="entry name" value="p450"/>
    <property type="match status" value="2"/>
</dbReference>
<dbReference type="KEGG" id="dci:103505369"/>
<feature type="binding site" description="axial binding residue" evidence="5">
    <location>
        <position position="499"/>
    </location>
    <ligand>
        <name>heme</name>
        <dbReference type="ChEBI" id="CHEBI:30413"/>
    </ligand>
    <ligandPart>
        <name>Fe</name>
        <dbReference type="ChEBI" id="CHEBI:18248"/>
    </ligandPart>
</feature>
<dbReference type="GO" id="GO:0020037">
    <property type="term" value="F:heme binding"/>
    <property type="evidence" value="ECO:0007669"/>
    <property type="project" value="InterPro"/>
</dbReference>
<dbReference type="PANTHER" id="PTHR24300:SF375">
    <property type="entry name" value="CYTOCHROME P450 FAMILY"/>
    <property type="match status" value="1"/>
</dbReference>
<evidence type="ECO:0000256" key="3">
    <source>
        <dbReference type="ARBA" id="ARBA00023004"/>
    </source>
</evidence>
<proteinExistence type="inferred from homology"/>
<keyword evidence="7" id="KW-0472">Membrane</keyword>
<reference evidence="9" key="1">
    <citation type="submission" date="2025-08" db="UniProtKB">
        <authorList>
            <consortium name="RefSeq"/>
        </authorList>
    </citation>
    <scope>IDENTIFICATION</scope>
</reference>
<dbReference type="GO" id="GO:0005737">
    <property type="term" value="C:cytoplasm"/>
    <property type="evidence" value="ECO:0007669"/>
    <property type="project" value="TreeGrafter"/>
</dbReference>
<name>A0A3Q0IJV9_DIACI</name>
<keyword evidence="5 6" id="KW-0349">Heme</keyword>
<dbReference type="InterPro" id="IPR050182">
    <property type="entry name" value="Cytochrome_P450_fam2"/>
</dbReference>
<evidence type="ECO:0000256" key="4">
    <source>
        <dbReference type="ARBA" id="ARBA00023033"/>
    </source>
</evidence>
<keyword evidence="4 6" id="KW-0503">Monooxygenase</keyword>
<keyword evidence="7" id="KW-0812">Transmembrane</keyword>
<organism evidence="8 9">
    <name type="scientific">Diaphorina citri</name>
    <name type="common">Asian citrus psyllid</name>
    <dbReference type="NCBI Taxonomy" id="121845"/>
    <lineage>
        <taxon>Eukaryota</taxon>
        <taxon>Metazoa</taxon>
        <taxon>Ecdysozoa</taxon>
        <taxon>Arthropoda</taxon>
        <taxon>Hexapoda</taxon>
        <taxon>Insecta</taxon>
        <taxon>Pterygota</taxon>
        <taxon>Neoptera</taxon>
        <taxon>Paraneoptera</taxon>
        <taxon>Hemiptera</taxon>
        <taxon>Sternorrhyncha</taxon>
        <taxon>Psylloidea</taxon>
        <taxon>Psyllidae</taxon>
        <taxon>Diaphorininae</taxon>
        <taxon>Diaphorina</taxon>
    </lineage>
</organism>
<dbReference type="PaxDb" id="121845-A0A3Q0IJV9"/>
<dbReference type="Proteomes" id="UP000079169">
    <property type="component" value="Unplaced"/>
</dbReference>
<dbReference type="GO" id="GO:0006805">
    <property type="term" value="P:xenobiotic metabolic process"/>
    <property type="evidence" value="ECO:0007669"/>
    <property type="project" value="TreeGrafter"/>
</dbReference>
<evidence type="ECO:0000256" key="5">
    <source>
        <dbReference type="PIRSR" id="PIRSR602401-1"/>
    </source>
</evidence>
<keyword evidence="2 5" id="KW-0479">Metal-binding</keyword>
<dbReference type="STRING" id="121845.A0A3Q0IJV9"/>
<dbReference type="InterPro" id="IPR001128">
    <property type="entry name" value="Cyt_P450"/>
</dbReference>
<dbReference type="GO" id="GO:0008395">
    <property type="term" value="F:steroid hydroxylase activity"/>
    <property type="evidence" value="ECO:0007669"/>
    <property type="project" value="TreeGrafter"/>
</dbReference>
<dbReference type="SUPFAM" id="SSF48264">
    <property type="entry name" value="Cytochrome P450"/>
    <property type="match status" value="2"/>
</dbReference>
<gene>
    <name evidence="9" type="primary">LOC103505369</name>
</gene>
<keyword evidence="3 5" id="KW-0408">Iron</keyword>
<keyword evidence="8" id="KW-1185">Reference proteome</keyword>
<feature type="transmembrane region" description="Helical" evidence="7">
    <location>
        <begin position="288"/>
        <end position="306"/>
    </location>
</feature>
<protein>
    <submittedName>
        <fullName evidence="9">Methyl farnesoate epoxidase-like</fullName>
    </submittedName>
</protein>
<comment type="similarity">
    <text evidence="1 6">Belongs to the cytochrome P450 family.</text>
</comment>
<dbReference type="AlphaFoldDB" id="A0A3Q0IJV9"/>
<evidence type="ECO:0000256" key="7">
    <source>
        <dbReference type="SAM" id="Phobius"/>
    </source>
</evidence>
<dbReference type="InterPro" id="IPR017972">
    <property type="entry name" value="Cyt_P450_CS"/>
</dbReference>
<comment type="cofactor">
    <cofactor evidence="5">
        <name>heme</name>
        <dbReference type="ChEBI" id="CHEBI:30413"/>
    </cofactor>
</comment>
<accession>A0A3Q0IJV9</accession>
<evidence type="ECO:0000256" key="6">
    <source>
        <dbReference type="RuleBase" id="RU000461"/>
    </source>
</evidence>
<feature type="transmembrane region" description="Helical" evidence="7">
    <location>
        <begin position="221"/>
        <end position="243"/>
    </location>
</feature>